<dbReference type="EMBL" id="FLRJ01000464">
    <property type="protein sequence ID" value="SBT73664.1"/>
    <property type="molecule type" value="Genomic_DNA"/>
</dbReference>
<feature type="transmembrane region" description="Helical" evidence="2">
    <location>
        <begin position="181"/>
        <end position="200"/>
    </location>
</feature>
<keyword evidence="2" id="KW-0812">Transmembrane</keyword>
<protein>
    <submittedName>
        <fullName evidence="3">Uncharacterized protein</fullName>
    </submittedName>
</protein>
<sequence>MSNSSSNMNKRNGCIVVGNNGFTMEKSSQKSGVVFQRRGKINMLKLFIKSAVMAILLVILHCPHNKPSFGENWNSESIRLGKMISMRNQRLLFNTSASYMASDYNNTGTSGQSSREQNHQQGNRNPEWWSSFQEGLRYLNERGIRLENAMPDTRYPNYYMPDGRLQGTFSDIIQKKIEENILYYLISFLFGMFILGKVGAEKLLIIGSAIGIISHLHNIMSQGNNRLL</sequence>
<evidence type="ECO:0000256" key="1">
    <source>
        <dbReference type="SAM" id="MobiDB-lite"/>
    </source>
</evidence>
<feature type="region of interest" description="Disordered" evidence="1">
    <location>
        <begin position="104"/>
        <end position="126"/>
    </location>
</feature>
<keyword evidence="2" id="KW-0472">Membrane</keyword>
<evidence type="ECO:0000313" key="3">
    <source>
        <dbReference type="EMBL" id="SBT73664.1"/>
    </source>
</evidence>
<dbReference type="OrthoDB" id="387109at2759"/>
<dbReference type="VEuPathDB" id="PlasmoDB:PocGH01_00113300"/>
<organism evidence="3 4">
    <name type="scientific">Plasmodium ovale</name>
    <name type="common">malaria parasite P. ovale</name>
    <dbReference type="NCBI Taxonomy" id="36330"/>
    <lineage>
        <taxon>Eukaryota</taxon>
        <taxon>Sar</taxon>
        <taxon>Alveolata</taxon>
        <taxon>Apicomplexa</taxon>
        <taxon>Aconoidasida</taxon>
        <taxon>Haemosporida</taxon>
        <taxon>Plasmodiidae</taxon>
        <taxon>Plasmodium</taxon>
        <taxon>Plasmodium (Plasmodium)</taxon>
    </lineage>
</organism>
<dbReference type="VEuPathDB" id="PlasmoDB:POWCR01_000140700"/>
<accession>A0A1C3KIK5</accession>
<keyword evidence="2" id="KW-1133">Transmembrane helix</keyword>
<proteinExistence type="predicted"/>
<dbReference type="Proteomes" id="UP000243200">
    <property type="component" value="Unassembled WGS sequence"/>
</dbReference>
<reference evidence="3 4" key="1">
    <citation type="submission" date="2016-06" db="EMBL/GenBank/DDBJ databases">
        <authorList>
            <consortium name="Pathogen Informatics"/>
        </authorList>
    </citation>
    <scope>NUCLEOTIDE SEQUENCE [LARGE SCALE GENOMIC DNA]</scope>
</reference>
<gene>
    <name evidence="3" type="primary">PowCR01_000140700</name>
    <name evidence="3" type="ORF">POWCR01_000140700</name>
</gene>
<evidence type="ECO:0000313" key="4">
    <source>
        <dbReference type="Proteomes" id="UP000243200"/>
    </source>
</evidence>
<name>A0A1C3KIK5_PLAOA</name>
<evidence type="ECO:0000256" key="2">
    <source>
        <dbReference type="SAM" id="Phobius"/>
    </source>
</evidence>
<dbReference type="AlphaFoldDB" id="A0A1C3KIK5"/>